<dbReference type="Pfam" id="PF13304">
    <property type="entry name" value="AAA_21"/>
    <property type="match status" value="1"/>
</dbReference>
<keyword evidence="2" id="KW-0067">ATP-binding</keyword>
<protein>
    <submittedName>
        <fullName evidence="2">ATP-binding protein</fullName>
    </submittedName>
</protein>
<dbReference type="Gene3D" id="3.40.50.300">
    <property type="entry name" value="P-loop containing nucleotide triphosphate hydrolases"/>
    <property type="match status" value="1"/>
</dbReference>
<dbReference type="InterPro" id="IPR003959">
    <property type="entry name" value="ATPase_AAA_core"/>
</dbReference>
<dbReference type="GO" id="GO:0016887">
    <property type="term" value="F:ATP hydrolysis activity"/>
    <property type="evidence" value="ECO:0007669"/>
    <property type="project" value="InterPro"/>
</dbReference>
<dbReference type="InterPro" id="IPR027417">
    <property type="entry name" value="P-loop_NTPase"/>
</dbReference>
<accession>A0A4U1Z1S7</accession>
<dbReference type="AlphaFoldDB" id="A0A4U1Z1S7"/>
<name>A0A4U1Z1S7_9VIBR</name>
<dbReference type="RefSeq" id="WP_136997243.1">
    <property type="nucleotide sequence ID" value="NZ_SYUW01000011.1"/>
</dbReference>
<sequence>MKIVYVGRDSNKFKELKLAGDDFIALWSDNWDDFGYKTTLNVNAYIDGEEIELPRIKILFDSVKNTYKYLDTLLEDGWNGEFPVNESNYISLPVSIEFYELMVGHGGVEKARICAEYLHDASYSILIEENESVIELSNEQAFTTSLLRDRSAGVALQDGFRVFKDDFIEMSDFILSFDFNNEKREIGFNFKEDVLPKDINVLIGSNGCGKSQTLHKMVNKWLDPKSKNNVYFSEEVNARKMIVVSYSPFELFPVDLNEYNNISDESIYSYFGLRRRVKTIDKTKNKVRISRNYPQVDAANSIISCISDDLRYSKIRGWSNKVDTAIDVLEQAVDFDYIALELSNKINEVELYSGFVWGEPPVFKYNDKRYLKISNETNSDLNLSVVQDHIVKPTGVCFFKNGELLKISSGQRLFTYMVINILGSIKKNSLVIVDEPELFLHPNLEIVFVSMLKKVLKNYFSKAILATHSLVTVREVPRPCVHVFRKEGLDTFISNPPFETFGCDMQRISSYVFGDKSISKPYENWIKRKLDEYGSAQELIDALGVNINEEMIVQIHAMDRNKWF</sequence>
<dbReference type="GO" id="GO:0005524">
    <property type="term" value="F:ATP binding"/>
    <property type="evidence" value="ECO:0007669"/>
    <property type="project" value="UniProtKB-KW"/>
</dbReference>
<evidence type="ECO:0000313" key="3">
    <source>
        <dbReference type="Proteomes" id="UP000305234"/>
    </source>
</evidence>
<organism evidence="2 3">
    <name type="scientific">Vibrio kanaloae</name>
    <dbReference type="NCBI Taxonomy" id="170673"/>
    <lineage>
        <taxon>Bacteria</taxon>
        <taxon>Pseudomonadati</taxon>
        <taxon>Pseudomonadota</taxon>
        <taxon>Gammaproteobacteria</taxon>
        <taxon>Vibrionales</taxon>
        <taxon>Vibrionaceae</taxon>
        <taxon>Vibrio</taxon>
    </lineage>
</organism>
<dbReference type="SUPFAM" id="SSF52540">
    <property type="entry name" value="P-loop containing nucleoside triphosphate hydrolases"/>
    <property type="match status" value="1"/>
</dbReference>
<reference evidence="2 3" key="1">
    <citation type="submission" date="2019-04" db="EMBL/GenBank/DDBJ databases">
        <title>A reverse ecology approach based on a biological definition of microbial populations.</title>
        <authorList>
            <person name="Arevalo P."/>
            <person name="Vaninsberghe D."/>
            <person name="Elsherbini J."/>
            <person name="Gore J."/>
            <person name="Polz M."/>
        </authorList>
    </citation>
    <scope>NUCLEOTIDE SEQUENCE [LARGE SCALE GENOMIC DNA]</scope>
    <source>
        <strain evidence="2 3">10N.261.46.E4</strain>
    </source>
</reference>
<comment type="caution">
    <text evidence="2">The sequence shown here is derived from an EMBL/GenBank/DDBJ whole genome shotgun (WGS) entry which is preliminary data.</text>
</comment>
<evidence type="ECO:0000313" key="2">
    <source>
        <dbReference type="EMBL" id="TKF27750.1"/>
    </source>
</evidence>
<evidence type="ECO:0000259" key="1">
    <source>
        <dbReference type="Pfam" id="PF13304"/>
    </source>
</evidence>
<keyword evidence="2" id="KW-0547">Nucleotide-binding</keyword>
<dbReference type="Proteomes" id="UP000305234">
    <property type="component" value="Unassembled WGS sequence"/>
</dbReference>
<proteinExistence type="predicted"/>
<dbReference type="EMBL" id="SYUW01000011">
    <property type="protein sequence ID" value="TKF27750.1"/>
    <property type="molecule type" value="Genomic_DNA"/>
</dbReference>
<feature type="domain" description="ATPase AAA-type core" evidence="1">
    <location>
        <begin position="408"/>
        <end position="473"/>
    </location>
</feature>
<gene>
    <name evidence="2" type="ORF">FCV52_04000</name>
</gene>